<proteinExistence type="predicted"/>
<organism evidence="2 3">
    <name type="scientific">Oryza sativa subsp. japonica</name>
    <name type="common">Rice</name>
    <dbReference type="NCBI Taxonomy" id="39947"/>
    <lineage>
        <taxon>Eukaryota</taxon>
        <taxon>Viridiplantae</taxon>
        <taxon>Streptophyta</taxon>
        <taxon>Embryophyta</taxon>
        <taxon>Tracheophyta</taxon>
        <taxon>Spermatophyta</taxon>
        <taxon>Magnoliopsida</taxon>
        <taxon>Liliopsida</taxon>
        <taxon>Poales</taxon>
        <taxon>Poaceae</taxon>
        <taxon>BOP clade</taxon>
        <taxon>Oryzoideae</taxon>
        <taxon>Oryzeae</taxon>
        <taxon>Oryzinae</taxon>
        <taxon>Oryza</taxon>
        <taxon>Oryza sativa</taxon>
    </lineage>
</organism>
<evidence type="ECO:0000313" key="2">
    <source>
        <dbReference type="EMBL" id="BAD34350.1"/>
    </source>
</evidence>
<dbReference type="Proteomes" id="UP000000763">
    <property type="component" value="Chromosome 9"/>
</dbReference>
<feature type="compositionally biased region" description="Pro residues" evidence="1">
    <location>
        <begin position="18"/>
        <end position="31"/>
    </location>
</feature>
<sequence>MASSPETTVPPESTHMGSPPPSHSPSPPPPLQGDHSLPTDAPPEPSPQPHHATPISPPSQGQATKERPRVEEPQPPIDGTPGAAGPPAQPSFFSLLELGTSAAPPAPAATRQPDSPSPHPSAEPSVEFYLGLAASSPSSSSYETAQDDWPAPPPRAHSPTTGLLAGFTLHRVFPCTRSLRRGGGLARRTRAAAADTIGDKAKGYLRPTEPKNSLSSATSASQVERRRRGVHGQISTIMGCLPPNVHFRGVPELNTYNCDVL</sequence>
<feature type="region of interest" description="Disordered" evidence="1">
    <location>
        <begin position="198"/>
        <end position="229"/>
    </location>
</feature>
<reference evidence="3" key="2">
    <citation type="journal article" date="2008" name="Nucleic Acids Res.">
        <title>The rice annotation project database (RAP-DB): 2008 update.</title>
        <authorList>
            <consortium name="The rice annotation project (RAP)"/>
        </authorList>
    </citation>
    <scope>GENOME REANNOTATION</scope>
    <source>
        <strain evidence="3">cv. Nipponbare</strain>
    </source>
</reference>
<dbReference type="AlphaFoldDB" id="Q69JJ1"/>
<feature type="region of interest" description="Disordered" evidence="1">
    <location>
        <begin position="1"/>
        <end position="124"/>
    </location>
</feature>
<feature type="region of interest" description="Disordered" evidence="1">
    <location>
        <begin position="136"/>
        <end position="162"/>
    </location>
</feature>
<accession>Q69JJ1</accession>
<gene>
    <name evidence="2" type="primary">OSJNBa0026C08.32</name>
</gene>
<protein>
    <submittedName>
        <fullName evidence="2">Uncharacterized protein</fullName>
    </submittedName>
</protein>
<reference evidence="3" key="1">
    <citation type="journal article" date="2005" name="Nature">
        <title>The map-based sequence of the rice genome.</title>
        <authorList>
            <consortium name="International rice genome sequencing project (IRGSP)"/>
            <person name="Matsumoto T."/>
            <person name="Wu J."/>
            <person name="Kanamori H."/>
            <person name="Katayose Y."/>
            <person name="Fujisawa M."/>
            <person name="Namiki N."/>
            <person name="Mizuno H."/>
            <person name="Yamamoto K."/>
            <person name="Antonio B.A."/>
            <person name="Baba T."/>
            <person name="Sakata K."/>
            <person name="Nagamura Y."/>
            <person name="Aoki H."/>
            <person name="Arikawa K."/>
            <person name="Arita K."/>
            <person name="Bito T."/>
            <person name="Chiden Y."/>
            <person name="Fujitsuka N."/>
            <person name="Fukunaka R."/>
            <person name="Hamada M."/>
            <person name="Harada C."/>
            <person name="Hayashi A."/>
            <person name="Hijishita S."/>
            <person name="Honda M."/>
            <person name="Hosokawa S."/>
            <person name="Ichikawa Y."/>
            <person name="Idonuma A."/>
            <person name="Iijima M."/>
            <person name="Ikeda M."/>
            <person name="Ikeno M."/>
            <person name="Ito K."/>
            <person name="Ito S."/>
            <person name="Ito T."/>
            <person name="Ito Y."/>
            <person name="Ito Y."/>
            <person name="Iwabuchi A."/>
            <person name="Kamiya K."/>
            <person name="Karasawa W."/>
            <person name="Kurita K."/>
            <person name="Katagiri S."/>
            <person name="Kikuta A."/>
            <person name="Kobayashi H."/>
            <person name="Kobayashi N."/>
            <person name="Machita K."/>
            <person name="Maehara T."/>
            <person name="Masukawa M."/>
            <person name="Mizubayashi T."/>
            <person name="Mukai Y."/>
            <person name="Nagasaki H."/>
            <person name="Nagata Y."/>
            <person name="Naito S."/>
            <person name="Nakashima M."/>
            <person name="Nakama Y."/>
            <person name="Nakamichi Y."/>
            <person name="Nakamura M."/>
            <person name="Meguro A."/>
            <person name="Negishi M."/>
            <person name="Ohta I."/>
            <person name="Ohta T."/>
            <person name="Okamoto M."/>
            <person name="Ono N."/>
            <person name="Saji S."/>
            <person name="Sakaguchi M."/>
            <person name="Sakai K."/>
            <person name="Shibata M."/>
            <person name="Shimokawa T."/>
            <person name="Song J."/>
            <person name="Takazaki Y."/>
            <person name="Terasawa K."/>
            <person name="Tsugane M."/>
            <person name="Tsuji K."/>
            <person name="Ueda S."/>
            <person name="Waki K."/>
            <person name="Yamagata H."/>
            <person name="Yamamoto M."/>
            <person name="Yamamoto S."/>
            <person name="Yamane H."/>
            <person name="Yoshiki S."/>
            <person name="Yoshihara R."/>
            <person name="Yukawa K."/>
            <person name="Zhong H."/>
            <person name="Yano M."/>
            <person name="Yuan Q."/>
            <person name="Ouyang S."/>
            <person name="Liu J."/>
            <person name="Jones K.M."/>
            <person name="Gansberger K."/>
            <person name="Moffat K."/>
            <person name="Hill J."/>
            <person name="Bera J."/>
            <person name="Fadrosh D."/>
            <person name="Jin S."/>
            <person name="Johri S."/>
            <person name="Kim M."/>
            <person name="Overton L."/>
            <person name="Reardon M."/>
            <person name="Tsitrin T."/>
            <person name="Vuong H."/>
            <person name="Weaver B."/>
            <person name="Ciecko A."/>
            <person name="Tallon L."/>
            <person name="Jackson J."/>
            <person name="Pai G."/>
            <person name="Aken S.V."/>
            <person name="Utterback T."/>
            <person name="Reidmuller S."/>
            <person name="Feldblyum T."/>
            <person name="Hsiao J."/>
            <person name="Zismann V."/>
            <person name="Iobst S."/>
            <person name="de Vazeille A.R."/>
            <person name="Buell C.R."/>
            <person name="Ying K."/>
            <person name="Li Y."/>
            <person name="Lu T."/>
            <person name="Huang Y."/>
            <person name="Zhao Q."/>
            <person name="Feng Q."/>
            <person name="Zhang L."/>
            <person name="Zhu J."/>
            <person name="Weng Q."/>
            <person name="Mu J."/>
            <person name="Lu Y."/>
            <person name="Fan D."/>
            <person name="Liu Y."/>
            <person name="Guan J."/>
            <person name="Zhang Y."/>
            <person name="Yu S."/>
            <person name="Liu X."/>
            <person name="Zhang Y."/>
            <person name="Hong G."/>
            <person name="Han B."/>
            <person name="Choisne N."/>
            <person name="Demange N."/>
            <person name="Orjeda G."/>
            <person name="Samain S."/>
            <person name="Cattolico L."/>
            <person name="Pelletier E."/>
            <person name="Couloux A."/>
            <person name="Segurens B."/>
            <person name="Wincker P."/>
            <person name="D'Hont A."/>
            <person name="Scarpelli C."/>
            <person name="Weissenbach J."/>
            <person name="Salanoubat M."/>
            <person name="Quetier F."/>
            <person name="Yu Y."/>
            <person name="Kim H.R."/>
            <person name="Rambo T."/>
            <person name="Currie J."/>
            <person name="Collura K."/>
            <person name="Luo M."/>
            <person name="Yang T."/>
            <person name="Ammiraju J.S.S."/>
            <person name="Engler F."/>
            <person name="Soderlund C."/>
            <person name="Wing R.A."/>
            <person name="Palmer L.E."/>
            <person name="de la Bastide M."/>
            <person name="Spiegel L."/>
            <person name="Nascimento L."/>
            <person name="Zutavern T."/>
            <person name="O'Shaughnessy A."/>
            <person name="Dike S."/>
            <person name="Dedhia N."/>
            <person name="Preston R."/>
            <person name="Balija V."/>
            <person name="McCombie W.R."/>
            <person name="Chow T."/>
            <person name="Chen H."/>
            <person name="Chung M."/>
            <person name="Chen C."/>
            <person name="Shaw J."/>
            <person name="Wu H."/>
            <person name="Hsiao K."/>
            <person name="Chao Y."/>
            <person name="Chu M."/>
            <person name="Cheng C."/>
            <person name="Hour A."/>
            <person name="Lee P."/>
            <person name="Lin S."/>
            <person name="Lin Y."/>
            <person name="Liou J."/>
            <person name="Liu S."/>
            <person name="Hsing Y."/>
            <person name="Raghuvanshi S."/>
            <person name="Mohanty A."/>
            <person name="Bharti A.K."/>
            <person name="Gaur A."/>
            <person name="Gupta V."/>
            <person name="Kumar D."/>
            <person name="Ravi V."/>
            <person name="Vij S."/>
            <person name="Kapur A."/>
            <person name="Khurana P."/>
            <person name="Khurana P."/>
            <person name="Khurana J.P."/>
            <person name="Tyagi A.K."/>
            <person name="Gaikwad K."/>
            <person name="Singh A."/>
            <person name="Dalal V."/>
            <person name="Srivastava S."/>
            <person name="Dixit A."/>
            <person name="Pal A.K."/>
            <person name="Ghazi I.A."/>
            <person name="Yadav M."/>
            <person name="Pandit A."/>
            <person name="Bhargava A."/>
            <person name="Sureshbabu K."/>
            <person name="Batra K."/>
            <person name="Sharma T.R."/>
            <person name="Mohapatra T."/>
            <person name="Singh N.K."/>
            <person name="Messing J."/>
            <person name="Nelson A.B."/>
            <person name="Fuks G."/>
            <person name="Kavchok S."/>
            <person name="Keizer G."/>
            <person name="Linton E."/>
            <person name="Llaca V."/>
            <person name="Song R."/>
            <person name="Tanyolac B."/>
            <person name="Young S."/>
            <person name="Ho-Il K."/>
            <person name="Hahn J.H."/>
            <person name="Sangsakoo G."/>
            <person name="Vanavichit A."/>
            <person name="de Mattos Luiz.A.T."/>
            <person name="Zimmer P.D."/>
            <person name="Malone G."/>
            <person name="Dellagostin O."/>
            <person name="de Oliveira A.C."/>
            <person name="Bevan M."/>
            <person name="Bancroft I."/>
            <person name="Minx P."/>
            <person name="Cordum H."/>
            <person name="Wilson R."/>
            <person name="Cheng Z."/>
            <person name="Jin W."/>
            <person name="Jiang J."/>
            <person name="Leong S.A."/>
            <person name="Iwama H."/>
            <person name="Gojobori T."/>
            <person name="Itoh T."/>
            <person name="Niimura Y."/>
            <person name="Fujii Y."/>
            <person name="Habara T."/>
            <person name="Sakai H."/>
            <person name="Sato Y."/>
            <person name="Wilson G."/>
            <person name="Kumar K."/>
            <person name="McCouch S."/>
            <person name="Juretic N."/>
            <person name="Hoen D."/>
            <person name="Wright S."/>
            <person name="Bruskiewich R."/>
            <person name="Bureau T."/>
            <person name="Miyao A."/>
            <person name="Hirochika H."/>
            <person name="Nishikawa T."/>
            <person name="Kadowaki K."/>
            <person name="Sugiura M."/>
            <person name="Burr B."/>
            <person name="Sasaki T."/>
        </authorList>
    </citation>
    <scope>NUCLEOTIDE SEQUENCE [LARGE SCALE GENOMIC DNA]</scope>
    <source>
        <strain evidence="3">cv. Nipponbare</strain>
    </source>
</reference>
<feature type="compositionally biased region" description="Polar residues" evidence="1">
    <location>
        <begin position="210"/>
        <end position="222"/>
    </location>
</feature>
<evidence type="ECO:0000313" key="3">
    <source>
        <dbReference type="Proteomes" id="UP000000763"/>
    </source>
</evidence>
<name>Q69JJ1_ORYSJ</name>
<feature type="compositionally biased region" description="Polar residues" evidence="1">
    <location>
        <begin position="1"/>
        <end position="11"/>
    </location>
</feature>
<dbReference type="EMBL" id="AP006169">
    <property type="protein sequence ID" value="BAD34350.1"/>
    <property type="molecule type" value="Genomic_DNA"/>
</dbReference>
<evidence type="ECO:0000256" key="1">
    <source>
        <dbReference type="SAM" id="MobiDB-lite"/>
    </source>
</evidence>